<accession>A0AC58STZ0</accession>
<proteinExistence type="predicted"/>
<organism evidence="1 2">
    <name type="scientific">Nicotiana tabacum</name>
    <name type="common">Common tobacco</name>
    <dbReference type="NCBI Taxonomy" id="4097"/>
    <lineage>
        <taxon>Eukaryota</taxon>
        <taxon>Viridiplantae</taxon>
        <taxon>Streptophyta</taxon>
        <taxon>Embryophyta</taxon>
        <taxon>Tracheophyta</taxon>
        <taxon>Spermatophyta</taxon>
        <taxon>Magnoliopsida</taxon>
        <taxon>eudicotyledons</taxon>
        <taxon>Gunneridae</taxon>
        <taxon>Pentapetalae</taxon>
        <taxon>asterids</taxon>
        <taxon>lamiids</taxon>
        <taxon>Solanales</taxon>
        <taxon>Solanaceae</taxon>
        <taxon>Nicotianoideae</taxon>
        <taxon>Nicotianeae</taxon>
        <taxon>Nicotiana</taxon>
    </lineage>
</organism>
<protein>
    <submittedName>
        <fullName evidence="2">Uncharacterized protein LOC142170437</fullName>
    </submittedName>
</protein>
<reference evidence="2" key="2">
    <citation type="submission" date="2025-08" db="UniProtKB">
        <authorList>
            <consortium name="RefSeq"/>
        </authorList>
    </citation>
    <scope>IDENTIFICATION</scope>
    <source>
        <tissue evidence="2">Leaf</tissue>
    </source>
</reference>
<sequence>MEVYIDDTLVKSLNAGDHLKHLQETFDIMRKYNIKLNPEKCAFKVGYDKFLGFLVSQRRIEVNPDKFKAIEDISDQLPSVKEVQRLTERLAALRRFISRSSEKFHHFFSLLKKKNDFVWTPKCQQAPKDLKRYLSSPPLLSKPGEGEQLLICLAVLKVVRMVNCPYSKEENVETGALANLGSSTEMKGSDCSAVVQLLPSVLDVDGYYEVDLTNLIWDWRNGFIEYLRHGALEADYMMMEVHEGVCGNHSCVDSVVLKLVRAGYYWPRMEQDEKAFSANGQAESTNKVILQNHKRKLEYAKGKWPDELLGFLWSYRTTANSSMGQTPFLTIYGSEALILVEVGELTLTFFRAHEEANYEALLIRLDLLEEHRDLAYVRMVAKKQRMERYYNCRENFRYFKVGDLVLRKVTRSAREVNAGKLGTTWEGPYQFSAITGKGSYELENQDRVKLPRNWNVTHLKRYYC</sequence>
<dbReference type="Proteomes" id="UP000790787">
    <property type="component" value="Chromosome 16"/>
</dbReference>
<evidence type="ECO:0000313" key="1">
    <source>
        <dbReference type="Proteomes" id="UP000790787"/>
    </source>
</evidence>
<evidence type="ECO:0000313" key="2">
    <source>
        <dbReference type="RefSeq" id="XP_075088446.1"/>
    </source>
</evidence>
<dbReference type="RefSeq" id="XP_075088446.1">
    <property type="nucleotide sequence ID" value="XM_075232345.1"/>
</dbReference>
<name>A0AC58STZ0_TOBAC</name>
<gene>
    <name evidence="2" type="primary">LOC142170437</name>
</gene>
<keyword evidence="1" id="KW-1185">Reference proteome</keyword>
<reference evidence="1" key="1">
    <citation type="journal article" date="2014" name="Nat. Commun.">
        <title>The tobacco genome sequence and its comparison with those of tomato and potato.</title>
        <authorList>
            <person name="Sierro N."/>
            <person name="Battey J.N."/>
            <person name="Ouadi S."/>
            <person name="Bakaher N."/>
            <person name="Bovet L."/>
            <person name="Willig A."/>
            <person name="Goepfert S."/>
            <person name="Peitsch M.C."/>
            <person name="Ivanov N.V."/>
        </authorList>
    </citation>
    <scope>NUCLEOTIDE SEQUENCE [LARGE SCALE GENOMIC DNA]</scope>
</reference>